<sequence length="197" mass="21861">ANSDKEVVSIDSLREIVEKQPLARPNPFNPPSPPLSAFLPPPPPNSQLVESSGLQQPDQQQYQQQYQQPMASPTTTSEQIPSNMGQTDSGSSQTYMNPSHPQIPIQPINTFKAPEPEMPQSSFMNQPQMMSQQPASKFSFSKDSMLSMDNGNNDNVDSGLNDENDDEGYAYNTENIDENGKKVLVYQRPVDLSELNN</sequence>
<feature type="compositionally biased region" description="Low complexity" evidence="1">
    <location>
        <begin position="55"/>
        <end position="69"/>
    </location>
</feature>
<feature type="non-terminal residue" evidence="2">
    <location>
        <position position="1"/>
    </location>
</feature>
<keyword evidence="3" id="KW-1185">Reference proteome</keyword>
<gene>
    <name evidence="2" type="ORF">BLA29_010298</name>
</gene>
<feature type="compositionally biased region" description="Polar residues" evidence="1">
    <location>
        <begin position="70"/>
        <end position="100"/>
    </location>
</feature>
<evidence type="ECO:0000256" key="1">
    <source>
        <dbReference type="SAM" id="MobiDB-lite"/>
    </source>
</evidence>
<proteinExistence type="predicted"/>
<organism evidence="2 3">
    <name type="scientific">Euroglyphus maynei</name>
    <name type="common">Mayne's house dust mite</name>
    <dbReference type="NCBI Taxonomy" id="6958"/>
    <lineage>
        <taxon>Eukaryota</taxon>
        <taxon>Metazoa</taxon>
        <taxon>Ecdysozoa</taxon>
        <taxon>Arthropoda</taxon>
        <taxon>Chelicerata</taxon>
        <taxon>Arachnida</taxon>
        <taxon>Acari</taxon>
        <taxon>Acariformes</taxon>
        <taxon>Sarcoptiformes</taxon>
        <taxon>Astigmata</taxon>
        <taxon>Psoroptidia</taxon>
        <taxon>Analgoidea</taxon>
        <taxon>Pyroglyphidae</taxon>
        <taxon>Pyroglyphinae</taxon>
        <taxon>Euroglyphus</taxon>
    </lineage>
</organism>
<protein>
    <submittedName>
        <fullName evidence="2">Uncharacterized protein</fullName>
    </submittedName>
</protein>
<accession>A0A1Y3BNW2</accession>
<comment type="caution">
    <text evidence="2">The sequence shown here is derived from an EMBL/GenBank/DDBJ whole genome shotgun (WGS) entry which is preliminary data.</text>
</comment>
<feature type="compositionally biased region" description="Polar residues" evidence="1">
    <location>
        <begin position="119"/>
        <end position="158"/>
    </location>
</feature>
<dbReference type="AlphaFoldDB" id="A0A1Y3BNW2"/>
<feature type="compositionally biased region" description="Pro residues" evidence="1">
    <location>
        <begin position="27"/>
        <end position="45"/>
    </location>
</feature>
<dbReference type="EMBL" id="MUJZ01013386">
    <property type="protein sequence ID" value="OTF81483.1"/>
    <property type="molecule type" value="Genomic_DNA"/>
</dbReference>
<dbReference type="Proteomes" id="UP000194236">
    <property type="component" value="Unassembled WGS sequence"/>
</dbReference>
<name>A0A1Y3BNW2_EURMA</name>
<evidence type="ECO:0000313" key="2">
    <source>
        <dbReference type="EMBL" id="OTF81483.1"/>
    </source>
</evidence>
<feature type="non-terminal residue" evidence="2">
    <location>
        <position position="197"/>
    </location>
</feature>
<reference evidence="2 3" key="1">
    <citation type="submission" date="2017-03" db="EMBL/GenBank/DDBJ databases">
        <title>Genome Survey of Euroglyphus maynei.</title>
        <authorList>
            <person name="Arlian L.G."/>
            <person name="Morgan M.S."/>
            <person name="Rider S.D."/>
        </authorList>
    </citation>
    <scope>NUCLEOTIDE SEQUENCE [LARGE SCALE GENOMIC DNA]</scope>
    <source>
        <strain evidence="2">Arlian Lab</strain>
        <tissue evidence="2">Whole body</tissue>
    </source>
</reference>
<feature type="region of interest" description="Disordered" evidence="1">
    <location>
        <begin position="17"/>
        <end position="174"/>
    </location>
</feature>
<evidence type="ECO:0000313" key="3">
    <source>
        <dbReference type="Proteomes" id="UP000194236"/>
    </source>
</evidence>